<evidence type="ECO:0000313" key="1">
    <source>
        <dbReference type="EMBL" id="KAH6591134.1"/>
    </source>
</evidence>
<reference evidence="1 2" key="1">
    <citation type="submission" date="2021-02" db="EMBL/GenBank/DDBJ databases">
        <title>Variation within the Batrachochytrium salamandrivorans European outbreak.</title>
        <authorList>
            <person name="Kelly M."/>
            <person name="Pasmans F."/>
            <person name="Shea T.P."/>
            <person name="Munoz J.F."/>
            <person name="Carranza S."/>
            <person name="Cuomo C.A."/>
            <person name="Martel A."/>
        </authorList>
    </citation>
    <scope>NUCLEOTIDE SEQUENCE [LARGE SCALE GENOMIC DNA]</scope>
    <source>
        <strain evidence="1 2">AMFP18/2</strain>
    </source>
</reference>
<gene>
    <name evidence="1" type="ORF">BASA50_009137</name>
</gene>
<organism evidence="1 2">
    <name type="scientific">Batrachochytrium salamandrivorans</name>
    <dbReference type="NCBI Taxonomy" id="1357716"/>
    <lineage>
        <taxon>Eukaryota</taxon>
        <taxon>Fungi</taxon>
        <taxon>Fungi incertae sedis</taxon>
        <taxon>Chytridiomycota</taxon>
        <taxon>Chytridiomycota incertae sedis</taxon>
        <taxon>Chytridiomycetes</taxon>
        <taxon>Rhizophydiales</taxon>
        <taxon>Rhizophydiales incertae sedis</taxon>
        <taxon>Batrachochytrium</taxon>
    </lineage>
</organism>
<evidence type="ECO:0000313" key="2">
    <source>
        <dbReference type="Proteomes" id="UP001648503"/>
    </source>
</evidence>
<protein>
    <recommendedName>
        <fullName evidence="3">Late endosomal/lysosomal adaptor and MAPK and MTOR activator 5</fullName>
    </recommendedName>
</protein>
<proteinExistence type="predicted"/>
<comment type="caution">
    <text evidence="1">The sequence shown here is derived from an EMBL/GenBank/DDBJ whole genome shotgun (WGS) entry which is preliminary data.</text>
</comment>
<sequence>MDADIGRVLDEIVGESKTMSIVVTDSQGLVVQSQGDCPPMDASGHILQAAIRAKRLINSALSLAAPPESSILTPAQMYPIVVIESEKRNVFIRSDGASAIGLFEARMA</sequence>
<dbReference type="Pfam" id="PF16672">
    <property type="entry name" value="LAMTOR5"/>
    <property type="match status" value="1"/>
</dbReference>
<evidence type="ECO:0008006" key="3">
    <source>
        <dbReference type="Google" id="ProtNLM"/>
    </source>
</evidence>
<name>A0ABQ8F3F7_9FUNG</name>
<dbReference type="Proteomes" id="UP001648503">
    <property type="component" value="Unassembled WGS sequence"/>
</dbReference>
<accession>A0ABQ8F3F7</accession>
<keyword evidence="2" id="KW-1185">Reference proteome</keyword>
<dbReference type="InterPro" id="IPR024135">
    <property type="entry name" value="LAMTOR5"/>
</dbReference>
<dbReference type="EMBL" id="JAFCIX010000418">
    <property type="protein sequence ID" value="KAH6591134.1"/>
    <property type="molecule type" value="Genomic_DNA"/>
</dbReference>
<dbReference type="Gene3D" id="3.30.450.30">
    <property type="entry name" value="Dynein light chain 2a, cytoplasmic"/>
    <property type="match status" value="1"/>
</dbReference>